<dbReference type="Gene3D" id="3.10.110.10">
    <property type="entry name" value="Ubiquitin Conjugating Enzyme"/>
    <property type="match status" value="2"/>
</dbReference>
<evidence type="ECO:0000259" key="1">
    <source>
        <dbReference type="PROSITE" id="PS50127"/>
    </source>
</evidence>
<organism evidence="2 3">
    <name type="scientific">Eutrema salsugineum</name>
    <name type="common">Saltwater cress</name>
    <name type="synonym">Sisymbrium salsugineum</name>
    <dbReference type="NCBI Taxonomy" id="72664"/>
    <lineage>
        <taxon>Eukaryota</taxon>
        <taxon>Viridiplantae</taxon>
        <taxon>Streptophyta</taxon>
        <taxon>Embryophyta</taxon>
        <taxon>Tracheophyta</taxon>
        <taxon>Spermatophyta</taxon>
        <taxon>Magnoliopsida</taxon>
        <taxon>eudicotyledons</taxon>
        <taxon>Gunneridae</taxon>
        <taxon>Pentapetalae</taxon>
        <taxon>rosids</taxon>
        <taxon>malvids</taxon>
        <taxon>Brassicales</taxon>
        <taxon>Brassicaceae</taxon>
        <taxon>Eutremeae</taxon>
        <taxon>Eutrema</taxon>
    </lineage>
</organism>
<evidence type="ECO:0000313" key="2">
    <source>
        <dbReference type="EMBL" id="ESQ50068.1"/>
    </source>
</evidence>
<keyword evidence="3" id="KW-1185">Reference proteome</keyword>
<gene>
    <name evidence="2" type="ORF">EUTSA_v10002264mg</name>
</gene>
<dbReference type="EMBL" id="KI517398">
    <property type="protein sequence ID" value="ESQ50068.1"/>
    <property type="molecule type" value="Genomic_DNA"/>
</dbReference>
<dbReference type="Gramene" id="ESQ50068">
    <property type="protein sequence ID" value="ESQ50068"/>
    <property type="gene ID" value="EUTSA_v10002264mg"/>
</dbReference>
<dbReference type="AlphaFoldDB" id="V4MC82"/>
<dbReference type="STRING" id="72664.V4MC82"/>
<dbReference type="eggNOG" id="KOG0417">
    <property type="taxonomic scope" value="Eukaryota"/>
</dbReference>
<accession>V4MC82</accession>
<dbReference type="KEGG" id="eus:EUTSA_v10002264mg"/>
<dbReference type="CDD" id="cd00195">
    <property type="entry name" value="UBCc_UEV"/>
    <property type="match status" value="1"/>
</dbReference>
<dbReference type="Proteomes" id="UP000030689">
    <property type="component" value="Unassembled WGS sequence"/>
</dbReference>
<dbReference type="SUPFAM" id="SSF54495">
    <property type="entry name" value="UBC-like"/>
    <property type="match status" value="1"/>
</dbReference>
<dbReference type="InterPro" id="IPR000608">
    <property type="entry name" value="UBC"/>
</dbReference>
<dbReference type="SMART" id="SM00212">
    <property type="entry name" value="UBCc"/>
    <property type="match status" value="1"/>
</dbReference>
<reference evidence="2 3" key="1">
    <citation type="journal article" date="2013" name="Front. Plant Sci.">
        <title>The Reference Genome of the Halophytic Plant Eutrema salsugineum.</title>
        <authorList>
            <person name="Yang R."/>
            <person name="Jarvis D.E."/>
            <person name="Chen H."/>
            <person name="Beilstein M.A."/>
            <person name="Grimwood J."/>
            <person name="Jenkins J."/>
            <person name="Shu S."/>
            <person name="Prochnik S."/>
            <person name="Xin M."/>
            <person name="Ma C."/>
            <person name="Schmutz J."/>
            <person name="Wing R.A."/>
            <person name="Mitchell-Olds T."/>
            <person name="Schumaker K.S."/>
            <person name="Wang X."/>
        </authorList>
    </citation>
    <scope>NUCLEOTIDE SEQUENCE [LARGE SCALE GENOMIC DNA]</scope>
</reference>
<name>V4MC82_EUTSA</name>
<feature type="domain" description="UBC core" evidence="1">
    <location>
        <begin position="1"/>
        <end position="145"/>
    </location>
</feature>
<protein>
    <recommendedName>
        <fullName evidence="1">UBC core domain-containing protein</fullName>
    </recommendedName>
</protein>
<dbReference type="InterPro" id="IPR016135">
    <property type="entry name" value="UBQ-conjugating_enzyme/RWD"/>
</dbReference>
<dbReference type="Pfam" id="PF00179">
    <property type="entry name" value="UQ_con"/>
    <property type="match status" value="1"/>
</dbReference>
<evidence type="ECO:0000313" key="3">
    <source>
        <dbReference type="Proteomes" id="UP000030689"/>
    </source>
</evidence>
<dbReference type="PROSITE" id="PS50127">
    <property type="entry name" value="UBC_2"/>
    <property type="match status" value="1"/>
</dbReference>
<sequence length="145" mass="16699">MASIPNNPHPAAEPRPEQWMRRYLSELQRNPSPIYSVGLEAEDPYMWAATITGPPENPYEGVHFWTPNFHPNVSDRDNIFHSMLMSDTWCIATSVAQMLMTLAQMLLHPLVGEGDVVREEVAVMYRKDRARYKELARIFTRIRAG</sequence>
<proteinExistence type="predicted"/>